<keyword evidence="2" id="KW-1185">Reference proteome</keyword>
<reference evidence="1" key="1">
    <citation type="submission" date="2020-02" db="EMBL/GenBank/DDBJ databases">
        <title>Genome sequencing of the panga catfish, Pangasius djambal.</title>
        <authorList>
            <person name="Wen M."/>
            <person name="Zahm M."/>
            <person name="Roques C."/>
            <person name="Cabau C."/>
            <person name="Klopp C."/>
            <person name="Donnadieu C."/>
            <person name="Jouanno E."/>
            <person name="Avarre J.-C."/>
            <person name="Campet M."/>
            <person name="Ha T."/>
            <person name="Dugue R."/>
            <person name="Lampietro C."/>
            <person name="Louis A."/>
            <person name="Herpin A."/>
            <person name="Echchiki A."/>
            <person name="Berthelot C."/>
            <person name="Parey E."/>
            <person name="Roest-Crollius H."/>
            <person name="Braasch I."/>
            <person name="Postlethwait J.H."/>
            <person name="Bobe J."/>
            <person name="Montfort J."/>
            <person name="Bouchez O."/>
            <person name="Begum T."/>
            <person name="Schartl M."/>
            <person name="Gustiano R."/>
            <person name="Guiguen Y."/>
        </authorList>
    </citation>
    <scope>NUCLEOTIDE SEQUENCE</scope>
    <source>
        <strain evidence="1">Pdj_M5554</strain>
    </source>
</reference>
<dbReference type="EMBL" id="CM040978">
    <property type="protein sequence ID" value="MCJ8731213.1"/>
    <property type="molecule type" value="Genomic_DNA"/>
</dbReference>
<name>A0ACC5Y6K4_9TELE</name>
<accession>A0ACC5Y6K4</accession>
<sequence>AFTFDSLSTFTFADLAKNSGGFSFRKKVSDCSWANAGAAVFSSKATASRNEDEDEDGSNEDVSNNADVYFKPIVSLHKVEVKSGEEDEEILFKQRAKLFRWDRDLSQWKERGVGYLKILFHPVKKSYRVLMRRDQVLKVCANHIITKDIEPKPMNTSANALVWTANDYADGDAKVEQLAAKFETPELAESFRKTFTDCQRCMSQVDSAQSSKVMEHSRPSNPVVFFTIAADDEPIGKITMELFANVVPKTAENFRALCIGEKGFGYWNSIFHRIIPDFMCQGGDITKQDSSGGKCIYGDKFEDENFEVRHTGPGILSMANRGRDTNNSQFFITLKKTEHLDFKHVAFGVVKDGMDVVKQMGELGSKNGEPSKKITVVDCGQL</sequence>
<feature type="non-terminal residue" evidence="1">
    <location>
        <position position="1"/>
    </location>
</feature>
<comment type="caution">
    <text evidence="1">The sequence shown here is derived from an EMBL/GenBank/DDBJ whole genome shotgun (WGS) entry which is preliminary data.</text>
</comment>
<dbReference type="Proteomes" id="UP000830395">
    <property type="component" value="Chromosome 4"/>
</dbReference>
<evidence type="ECO:0000313" key="2">
    <source>
        <dbReference type="Proteomes" id="UP000830395"/>
    </source>
</evidence>
<protein>
    <submittedName>
        <fullName evidence="1">Uncharacterized protein</fullName>
    </submittedName>
</protein>
<evidence type="ECO:0000313" key="1">
    <source>
        <dbReference type="EMBL" id="MCJ8731213.1"/>
    </source>
</evidence>
<organism evidence="1 2">
    <name type="scientific">Pangasius djambal</name>
    <dbReference type="NCBI Taxonomy" id="1691987"/>
    <lineage>
        <taxon>Eukaryota</taxon>
        <taxon>Metazoa</taxon>
        <taxon>Chordata</taxon>
        <taxon>Craniata</taxon>
        <taxon>Vertebrata</taxon>
        <taxon>Euteleostomi</taxon>
        <taxon>Actinopterygii</taxon>
        <taxon>Neopterygii</taxon>
        <taxon>Teleostei</taxon>
        <taxon>Ostariophysi</taxon>
        <taxon>Siluriformes</taxon>
        <taxon>Pangasiidae</taxon>
        <taxon>Pangasius</taxon>
    </lineage>
</organism>
<proteinExistence type="predicted"/>
<gene>
    <name evidence="1" type="ORF">PDJAM_G00196810</name>
</gene>